<keyword evidence="3" id="KW-0731">Sigma factor</keyword>
<dbReference type="Proteomes" id="UP000290545">
    <property type="component" value="Unassembled WGS sequence"/>
</dbReference>
<dbReference type="EMBL" id="SDHZ01000002">
    <property type="protein sequence ID" value="RXK83113.1"/>
    <property type="molecule type" value="Genomic_DNA"/>
</dbReference>
<proteinExistence type="inferred from homology"/>
<dbReference type="Pfam" id="PF04542">
    <property type="entry name" value="Sigma70_r2"/>
    <property type="match status" value="1"/>
</dbReference>
<dbReference type="NCBIfam" id="TIGR02937">
    <property type="entry name" value="sigma70-ECF"/>
    <property type="match status" value="1"/>
</dbReference>
<comment type="similarity">
    <text evidence="1">Belongs to the sigma-70 factor family. ECF subfamily.</text>
</comment>
<gene>
    <name evidence="7" type="ORF">ESB13_13400</name>
</gene>
<dbReference type="Gene3D" id="1.10.10.10">
    <property type="entry name" value="Winged helix-like DNA-binding domain superfamily/Winged helix DNA-binding domain"/>
    <property type="match status" value="1"/>
</dbReference>
<comment type="caution">
    <text evidence="7">The sequence shown here is derived from an EMBL/GenBank/DDBJ whole genome shotgun (WGS) entry which is preliminary data.</text>
</comment>
<evidence type="ECO:0000256" key="3">
    <source>
        <dbReference type="ARBA" id="ARBA00023082"/>
    </source>
</evidence>
<dbReference type="InterPro" id="IPR014327">
    <property type="entry name" value="RNA_pol_sigma70_bacteroid"/>
</dbReference>
<evidence type="ECO:0000256" key="1">
    <source>
        <dbReference type="ARBA" id="ARBA00010641"/>
    </source>
</evidence>
<keyword evidence="4" id="KW-0804">Transcription</keyword>
<dbReference type="Pfam" id="PF08281">
    <property type="entry name" value="Sigma70_r4_2"/>
    <property type="match status" value="1"/>
</dbReference>
<dbReference type="RefSeq" id="WP_129004097.1">
    <property type="nucleotide sequence ID" value="NZ_SDHZ01000002.1"/>
</dbReference>
<dbReference type="AlphaFoldDB" id="A0A4Q1D5I4"/>
<dbReference type="InterPro" id="IPR039425">
    <property type="entry name" value="RNA_pol_sigma-70-like"/>
</dbReference>
<dbReference type="InterPro" id="IPR007627">
    <property type="entry name" value="RNA_pol_sigma70_r2"/>
</dbReference>
<feature type="domain" description="RNA polymerase sigma factor 70 region 4 type 2" evidence="6">
    <location>
        <begin position="126"/>
        <end position="176"/>
    </location>
</feature>
<evidence type="ECO:0000256" key="4">
    <source>
        <dbReference type="ARBA" id="ARBA00023163"/>
    </source>
</evidence>
<dbReference type="PANTHER" id="PTHR43133:SF46">
    <property type="entry name" value="RNA POLYMERASE SIGMA-70 FACTOR ECF SUBFAMILY"/>
    <property type="match status" value="1"/>
</dbReference>
<keyword evidence="2" id="KW-0805">Transcription regulation</keyword>
<dbReference type="InterPro" id="IPR013249">
    <property type="entry name" value="RNA_pol_sigma70_r4_t2"/>
</dbReference>
<dbReference type="InterPro" id="IPR014284">
    <property type="entry name" value="RNA_pol_sigma-70_dom"/>
</dbReference>
<evidence type="ECO:0000259" key="5">
    <source>
        <dbReference type="Pfam" id="PF04542"/>
    </source>
</evidence>
<dbReference type="OrthoDB" id="1342792at2"/>
<dbReference type="GO" id="GO:0006352">
    <property type="term" value="P:DNA-templated transcription initiation"/>
    <property type="evidence" value="ECO:0007669"/>
    <property type="project" value="InterPro"/>
</dbReference>
<dbReference type="InterPro" id="IPR036388">
    <property type="entry name" value="WH-like_DNA-bd_sf"/>
</dbReference>
<keyword evidence="8" id="KW-1185">Reference proteome</keyword>
<evidence type="ECO:0000313" key="7">
    <source>
        <dbReference type="EMBL" id="RXK83113.1"/>
    </source>
</evidence>
<dbReference type="GO" id="GO:0003677">
    <property type="term" value="F:DNA binding"/>
    <property type="evidence" value="ECO:0007669"/>
    <property type="project" value="InterPro"/>
</dbReference>
<dbReference type="CDD" id="cd06171">
    <property type="entry name" value="Sigma70_r4"/>
    <property type="match status" value="1"/>
</dbReference>
<dbReference type="SUPFAM" id="SSF88946">
    <property type="entry name" value="Sigma2 domain of RNA polymerase sigma factors"/>
    <property type="match status" value="1"/>
</dbReference>
<evidence type="ECO:0000259" key="6">
    <source>
        <dbReference type="Pfam" id="PF08281"/>
    </source>
</evidence>
<reference evidence="7 8" key="1">
    <citation type="submission" date="2019-01" db="EMBL/GenBank/DDBJ databases">
        <title>Filimonas sp. strain TTM-71.</title>
        <authorList>
            <person name="Chen W.-M."/>
        </authorList>
    </citation>
    <scope>NUCLEOTIDE SEQUENCE [LARGE SCALE GENOMIC DNA]</scope>
    <source>
        <strain evidence="7 8">TTM-71</strain>
    </source>
</reference>
<dbReference type="NCBIfam" id="TIGR02985">
    <property type="entry name" value="Sig70_bacteroi1"/>
    <property type="match status" value="1"/>
</dbReference>
<sequence>MLSDDLFDTDPQLLNRVVKGDEAAFRTLFHQYWDHIYTVAFTFTKSDTLSEELVQDIFLKIWIGREKLDGVASFSNYLFIVARNHILNQLRKKVYEVPFREQVLAYFAADDNPEQYVQNRQVGELVERGIALLSPQQQAVYRMSRQQGMNQDEIAAALGISVSTVKTHMSKALYALREFLKSHSGDAVGLIALLSHFL</sequence>
<evidence type="ECO:0000256" key="2">
    <source>
        <dbReference type="ARBA" id="ARBA00023015"/>
    </source>
</evidence>
<feature type="domain" description="RNA polymerase sigma-70 region 2" evidence="5">
    <location>
        <begin position="28"/>
        <end position="93"/>
    </location>
</feature>
<dbReference type="Gene3D" id="1.10.1740.10">
    <property type="match status" value="1"/>
</dbReference>
<organism evidence="7 8">
    <name type="scientific">Filimonas effusa</name>
    <dbReference type="NCBI Taxonomy" id="2508721"/>
    <lineage>
        <taxon>Bacteria</taxon>
        <taxon>Pseudomonadati</taxon>
        <taxon>Bacteroidota</taxon>
        <taxon>Chitinophagia</taxon>
        <taxon>Chitinophagales</taxon>
        <taxon>Chitinophagaceae</taxon>
        <taxon>Filimonas</taxon>
    </lineage>
</organism>
<accession>A0A4Q1D5I4</accession>
<dbReference type="GO" id="GO:0016987">
    <property type="term" value="F:sigma factor activity"/>
    <property type="evidence" value="ECO:0007669"/>
    <property type="project" value="UniProtKB-KW"/>
</dbReference>
<evidence type="ECO:0000313" key="8">
    <source>
        <dbReference type="Proteomes" id="UP000290545"/>
    </source>
</evidence>
<dbReference type="InterPro" id="IPR013324">
    <property type="entry name" value="RNA_pol_sigma_r3/r4-like"/>
</dbReference>
<protein>
    <submittedName>
        <fullName evidence="7">RNA polymerase sigma-70 factor</fullName>
    </submittedName>
</protein>
<dbReference type="SUPFAM" id="SSF88659">
    <property type="entry name" value="Sigma3 and sigma4 domains of RNA polymerase sigma factors"/>
    <property type="match status" value="1"/>
</dbReference>
<name>A0A4Q1D5I4_9BACT</name>
<dbReference type="PANTHER" id="PTHR43133">
    <property type="entry name" value="RNA POLYMERASE ECF-TYPE SIGMA FACTO"/>
    <property type="match status" value="1"/>
</dbReference>
<dbReference type="InterPro" id="IPR013325">
    <property type="entry name" value="RNA_pol_sigma_r2"/>
</dbReference>